<protein>
    <submittedName>
        <fullName evidence="1">Uncharacterized protein</fullName>
    </submittedName>
</protein>
<name>A0A510E0Q8_9CREN</name>
<sequence>MKLKLPNPERNHVERDALPALLISFSGLSSRIEEEMWNIIRVNALI</sequence>
<evidence type="ECO:0000313" key="2">
    <source>
        <dbReference type="Proteomes" id="UP000325030"/>
    </source>
</evidence>
<dbReference type="AlphaFoldDB" id="A0A510E0Q8"/>
<dbReference type="Proteomes" id="UP000325030">
    <property type="component" value="Chromosome"/>
</dbReference>
<reference evidence="2" key="1">
    <citation type="submission" date="2018-09" db="EMBL/GenBank/DDBJ databases">
        <title>Complete Genome Sequencing of Sulfolobus sp. JCM 16834.</title>
        <authorList>
            <person name="Kato S."/>
            <person name="Itoh T."/>
            <person name="Ohkuma M."/>
        </authorList>
    </citation>
    <scope>NUCLEOTIDE SEQUENCE [LARGE SCALE GENOMIC DNA]</scope>
    <source>
        <strain evidence="2">IC-007</strain>
    </source>
</reference>
<gene>
    <name evidence="1" type="ORF">IC007_0586</name>
</gene>
<dbReference type="EMBL" id="AP018930">
    <property type="protein sequence ID" value="BBG26081.1"/>
    <property type="molecule type" value="Genomic_DNA"/>
</dbReference>
<evidence type="ECO:0000313" key="1">
    <source>
        <dbReference type="EMBL" id="BBG26081.1"/>
    </source>
</evidence>
<proteinExistence type="predicted"/>
<accession>A0A510E0Q8</accession>
<organism evidence="1 2">
    <name type="scientific">Sulfuracidifex tepidarius</name>
    <dbReference type="NCBI Taxonomy" id="1294262"/>
    <lineage>
        <taxon>Archaea</taxon>
        <taxon>Thermoproteota</taxon>
        <taxon>Thermoprotei</taxon>
        <taxon>Sulfolobales</taxon>
        <taxon>Sulfolobaceae</taxon>
        <taxon>Sulfuracidifex</taxon>
    </lineage>
</organism>